<feature type="domain" description="Bacterial sugar transferase" evidence="8">
    <location>
        <begin position="276"/>
        <end position="478"/>
    </location>
</feature>
<dbReference type="EMBL" id="JAAITS010000009">
    <property type="protein sequence ID" value="NSG84693.1"/>
    <property type="molecule type" value="Genomic_DNA"/>
</dbReference>
<dbReference type="GO" id="GO:0016740">
    <property type="term" value="F:transferase activity"/>
    <property type="evidence" value="ECO:0007669"/>
    <property type="project" value="UniProtKB-KW"/>
</dbReference>
<evidence type="ECO:0000256" key="7">
    <source>
        <dbReference type="SAM" id="Phobius"/>
    </source>
</evidence>
<keyword evidence="5 7" id="KW-1133">Transmembrane helix</keyword>
<reference evidence="9 10" key="1">
    <citation type="journal article" date="2020" name="Cell Host Microbe">
        <title>Functional and Genomic Variation between Human-Derived Isolates of Lachnospiraceae Reveals Inter- and Intra-Species Diversity.</title>
        <authorList>
            <person name="Sorbara M.T."/>
            <person name="Littmann E.R."/>
            <person name="Fontana E."/>
            <person name="Moody T.U."/>
            <person name="Kohout C.E."/>
            <person name="Gjonbalaj M."/>
            <person name="Eaton V."/>
            <person name="Seok R."/>
            <person name="Leiner I.M."/>
            <person name="Pamer E.G."/>
        </authorList>
    </citation>
    <scope>NUCLEOTIDE SEQUENCE [LARGE SCALE GENOMIC DNA]</scope>
    <source>
        <strain evidence="9 10">MSK.17.74</strain>
    </source>
</reference>
<gene>
    <name evidence="9" type="ORF">G5B17_04425</name>
</gene>
<feature type="transmembrane region" description="Helical" evidence="7">
    <location>
        <begin position="12"/>
        <end position="33"/>
    </location>
</feature>
<feature type="transmembrane region" description="Helical" evidence="7">
    <location>
        <begin position="106"/>
        <end position="125"/>
    </location>
</feature>
<evidence type="ECO:0000256" key="1">
    <source>
        <dbReference type="ARBA" id="ARBA00004141"/>
    </source>
</evidence>
<keyword evidence="10" id="KW-1185">Reference proteome</keyword>
<evidence type="ECO:0000256" key="3">
    <source>
        <dbReference type="ARBA" id="ARBA00022679"/>
    </source>
</evidence>
<evidence type="ECO:0000256" key="6">
    <source>
        <dbReference type="ARBA" id="ARBA00023136"/>
    </source>
</evidence>
<protein>
    <submittedName>
        <fullName evidence="9">Sugar transferase</fullName>
    </submittedName>
</protein>
<keyword evidence="4 7" id="KW-0812">Transmembrane</keyword>
<comment type="subcellular location">
    <subcellularLocation>
        <location evidence="1">Membrane</location>
        <topology evidence="1">Multi-pass membrane protein</topology>
    </subcellularLocation>
</comment>
<feature type="transmembrane region" description="Helical" evidence="7">
    <location>
        <begin position="281"/>
        <end position="305"/>
    </location>
</feature>
<evidence type="ECO:0000313" key="9">
    <source>
        <dbReference type="EMBL" id="NSG84693.1"/>
    </source>
</evidence>
<comment type="similarity">
    <text evidence="2">Belongs to the bacterial sugar transferase family.</text>
</comment>
<dbReference type="Gene3D" id="3.40.50.720">
    <property type="entry name" value="NAD(P)-binding Rossmann-like Domain"/>
    <property type="match status" value="1"/>
</dbReference>
<evidence type="ECO:0000256" key="2">
    <source>
        <dbReference type="ARBA" id="ARBA00006464"/>
    </source>
</evidence>
<sequence>MYRKDSEKWLKHFDFIALDMICLQLAFMFAYAIRGYGMNVYGDVLYRNMAIFLGLADLVVIFMVGTMKSVLKRGHYKEFVSTLNQAVIVGALAIAYLFMIQEGQSFSRMILITTVVIYLFLTYIIRELWKKSLHKKMENGGDRKLLIVTSKEEADKVVKNMQENNYARFSLAGVVVIDADWLGKKICGVPVVANAEELPMYVCQEWIDEVLVVISEQLPYPEELIDKLTETGVTVHLNLAKITNKTGKRQFVEKVGEYTVLTTSLNYASAGQLLLKRLMDIFGGLVGCIATGIICLFVGPAIYIASPGPIFFSQERVGKNGKKFKMYKFRSMYMDAEERKAELMKENKLGDGKMFKMDFDPRVIGNKVLSDGTHKTGVGDFIRRTSLDEFPQFFNVLKGDMSIVGTRPPLISETNLYEPHHKARLAIKPGITGMWQVSGRSDITDFEEVVRLDKEYIENWNIGLDIKILFKTVMVVVKKDGSM</sequence>
<evidence type="ECO:0000256" key="4">
    <source>
        <dbReference type="ARBA" id="ARBA00022692"/>
    </source>
</evidence>
<evidence type="ECO:0000259" key="8">
    <source>
        <dbReference type="Pfam" id="PF02397"/>
    </source>
</evidence>
<dbReference type="Pfam" id="PF02397">
    <property type="entry name" value="Bac_transf"/>
    <property type="match status" value="1"/>
</dbReference>
<dbReference type="RefSeq" id="WP_173769421.1">
    <property type="nucleotide sequence ID" value="NZ_JAAITS010000009.1"/>
</dbReference>
<dbReference type="Proteomes" id="UP001644719">
    <property type="component" value="Unassembled WGS sequence"/>
</dbReference>
<feature type="transmembrane region" description="Helical" evidence="7">
    <location>
        <begin position="79"/>
        <end position="100"/>
    </location>
</feature>
<keyword evidence="3 9" id="KW-0808">Transferase</keyword>
<feature type="transmembrane region" description="Helical" evidence="7">
    <location>
        <begin position="45"/>
        <end position="67"/>
    </location>
</feature>
<dbReference type="InterPro" id="IPR017475">
    <property type="entry name" value="EPS_sugar_tfrase"/>
</dbReference>
<dbReference type="InterPro" id="IPR003362">
    <property type="entry name" value="Bact_transf"/>
</dbReference>
<evidence type="ECO:0000256" key="5">
    <source>
        <dbReference type="ARBA" id="ARBA00022989"/>
    </source>
</evidence>
<proteinExistence type="inferred from homology"/>
<accession>A0ABX2H3K5</accession>
<dbReference type="PANTHER" id="PTHR30576">
    <property type="entry name" value="COLANIC BIOSYNTHESIS UDP-GLUCOSE LIPID CARRIER TRANSFERASE"/>
    <property type="match status" value="1"/>
</dbReference>
<dbReference type="PANTHER" id="PTHR30576:SF10">
    <property type="entry name" value="SLL5057 PROTEIN"/>
    <property type="match status" value="1"/>
</dbReference>
<dbReference type="NCBIfam" id="TIGR03025">
    <property type="entry name" value="EPS_sugtrans"/>
    <property type="match status" value="1"/>
</dbReference>
<comment type="caution">
    <text evidence="9">The sequence shown here is derived from an EMBL/GenBank/DDBJ whole genome shotgun (WGS) entry which is preliminary data.</text>
</comment>
<organism evidence="9 10">
    <name type="scientific">Blautia faecis</name>
    <dbReference type="NCBI Taxonomy" id="871665"/>
    <lineage>
        <taxon>Bacteria</taxon>
        <taxon>Bacillati</taxon>
        <taxon>Bacillota</taxon>
        <taxon>Clostridia</taxon>
        <taxon>Lachnospirales</taxon>
        <taxon>Lachnospiraceae</taxon>
        <taxon>Blautia</taxon>
    </lineage>
</organism>
<dbReference type="Pfam" id="PF13727">
    <property type="entry name" value="CoA_binding_3"/>
    <property type="match status" value="1"/>
</dbReference>
<name>A0ABX2H3K5_9FIRM</name>
<keyword evidence="6 7" id="KW-0472">Membrane</keyword>
<evidence type="ECO:0000313" key="10">
    <source>
        <dbReference type="Proteomes" id="UP001644719"/>
    </source>
</evidence>